<dbReference type="Proteomes" id="UP001424459">
    <property type="component" value="Unassembled WGS sequence"/>
</dbReference>
<proteinExistence type="inferred from homology"/>
<dbReference type="SUPFAM" id="SSF58104">
    <property type="entry name" value="Methyl-accepting chemotaxis protein (MCP) signaling domain"/>
    <property type="match status" value="1"/>
</dbReference>
<evidence type="ECO:0000256" key="5">
    <source>
        <dbReference type="SAM" id="Phobius"/>
    </source>
</evidence>
<dbReference type="InterPro" id="IPR004090">
    <property type="entry name" value="Chemotax_Me-accpt_rcpt"/>
</dbReference>
<dbReference type="PANTHER" id="PTHR43531:SF11">
    <property type="entry name" value="METHYL-ACCEPTING CHEMOTAXIS PROTEIN 3"/>
    <property type="match status" value="1"/>
</dbReference>
<name>A0ABP7U2T4_9SPHN</name>
<dbReference type="SMART" id="SM00304">
    <property type="entry name" value="HAMP"/>
    <property type="match status" value="2"/>
</dbReference>
<evidence type="ECO:0000256" key="2">
    <source>
        <dbReference type="ARBA" id="ARBA00029447"/>
    </source>
</evidence>
<keyword evidence="5" id="KW-0472">Membrane</keyword>
<evidence type="ECO:0000313" key="9">
    <source>
        <dbReference type="Proteomes" id="UP001424459"/>
    </source>
</evidence>
<keyword evidence="5" id="KW-1133">Transmembrane helix</keyword>
<dbReference type="CDD" id="cd06225">
    <property type="entry name" value="HAMP"/>
    <property type="match status" value="1"/>
</dbReference>
<reference evidence="9" key="1">
    <citation type="journal article" date="2019" name="Int. J. Syst. Evol. Microbiol.">
        <title>The Global Catalogue of Microorganisms (GCM) 10K type strain sequencing project: providing services to taxonomists for standard genome sequencing and annotation.</title>
        <authorList>
            <consortium name="The Broad Institute Genomics Platform"/>
            <consortium name="The Broad Institute Genome Sequencing Center for Infectious Disease"/>
            <person name="Wu L."/>
            <person name="Ma J."/>
        </authorList>
    </citation>
    <scope>NUCLEOTIDE SEQUENCE [LARGE SCALE GENOMIC DNA]</scope>
    <source>
        <strain evidence="9">JCM 17564</strain>
    </source>
</reference>
<evidence type="ECO:0000259" key="6">
    <source>
        <dbReference type="PROSITE" id="PS50111"/>
    </source>
</evidence>
<organism evidence="8 9">
    <name type="scientific">Sphingomonas rosea</name>
    <dbReference type="NCBI Taxonomy" id="335605"/>
    <lineage>
        <taxon>Bacteria</taxon>
        <taxon>Pseudomonadati</taxon>
        <taxon>Pseudomonadota</taxon>
        <taxon>Alphaproteobacteria</taxon>
        <taxon>Sphingomonadales</taxon>
        <taxon>Sphingomonadaceae</taxon>
        <taxon>Sphingomonas</taxon>
    </lineage>
</organism>
<gene>
    <name evidence="8" type="ORF">GCM10022281_13910</name>
</gene>
<dbReference type="InterPro" id="IPR004089">
    <property type="entry name" value="MCPsignal_dom"/>
</dbReference>
<dbReference type="EMBL" id="BAABBR010000001">
    <property type="protein sequence ID" value="GAA4034910.1"/>
    <property type="molecule type" value="Genomic_DNA"/>
</dbReference>
<sequence length="594" mass="63863">MTINRLVRTASLALLGLVLVTAIIFAVAVNAIRIGGTHESAIELSAELEADILPPPLFVVEPYAVTMEGYLHEEKRAAALVRLKEMRRIYEERKDYWASRELEPDVRAGLEEVTRHADGFWRTLDAKAIPVMMSGDPSRYDDALEALAKDSNGQRMAITTLLVATNRFKSEVRDTAGSALTIATTVLIGLGLALLGGVLVYWRLLRRRVVQPLSELTEVATVLSGGQRADIPHLERDDELGGLAKAFDHFVIAADERAAADRRDAAEKAQMIDALAGHLRRMSDGDLRQVLENELEGEFGSIGDNLNRAILSLRDMVQHVVGNAGSIRVAAREIADASSDLSSRTQSNAAAIEQTTAALTDVDKRVASTRDAAQSTAQSAGSARTAVELGRDKARSAATTMEEVREAAASVDGVMEALDRIAFQTRVLAMNAAVEAGHAGEAGKGFAVVADLVSQLATRAEQEARNAREQLTTTTDRIAVAAASVGEVEDQFAAIVTDVVKVADLIEGLTSDARAQSEAIAEISSAMRQMDISTQQNAAMVEETSAAAAMLLRDAEDLVERAETFKWNRRERNVAVVVDRRAGTGDGESLRDAA</sequence>
<dbReference type="InterPro" id="IPR051310">
    <property type="entry name" value="MCP_chemotaxis"/>
</dbReference>
<protein>
    <submittedName>
        <fullName evidence="8">Methyl-accepting chemotaxis protein</fullName>
    </submittedName>
</protein>
<dbReference type="Pfam" id="PF00015">
    <property type="entry name" value="MCPsignal"/>
    <property type="match status" value="1"/>
</dbReference>
<dbReference type="PRINTS" id="PR00260">
    <property type="entry name" value="CHEMTRNSDUCR"/>
</dbReference>
<evidence type="ECO:0000259" key="7">
    <source>
        <dbReference type="PROSITE" id="PS50885"/>
    </source>
</evidence>
<evidence type="ECO:0000256" key="4">
    <source>
        <dbReference type="SAM" id="Coils"/>
    </source>
</evidence>
<comment type="similarity">
    <text evidence="2">Belongs to the methyl-accepting chemotaxis (MCP) protein family.</text>
</comment>
<feature type="coiled-coil region" evidence="4">
    <location>
        <begin position="450"/>
        <end position="477"/>
    </location>
</feature>
<keyword evidence="5" id="KW-0812">Transmembrane</keyword>
<dbReference type="Gene3D" id="1.10.287.950">
    <property type="entry name" value="Methyl-accepting chemotaxis protein"/>
    <property type="match status" value="1"/>
</dbReference>
<feature type="domain" description="HAMP" evidence="7">
    <location>
        <begin position="207"/>
        <end position="259"/>
    </location>
</feature>
<feature type="transmembrane region" description="Helical" evidence="5">
    <location>
        <begin position="179"/>
        <end position="202"/>
    </location>
</feature>
<evidence type="ECO:0000256" key="3">
    <source>
        <dbReference type="PROSITE-ProRule" id="PRU00284"/>
    </source>
</evidence>
<keyword evidence="1" id="KW-0145">Chemotaxis</keyword>
<keyword evidence="4" id="KW-0175">Coiled coil</keyword>
<accession>A0ABP7U2T4</accession>
<dbReference type="SMART" id="SM00283">
    <property type="entry name" value="MA"/>
    <property type="match status" value="1"/>
</dbReference>
<keyword evidence="9" id="KW-1185">Reference proteome</keyword>
<keyword evidence="3" id="KW-0807">Transducer</keyword>
<feature type="domain" description="HAMP" evidence="7">
    <location>
        <begin position="272"/>
        <end position="318"/>
    </location>
</feature>
<evidence type="ECO:0000313" key="8">
    <source>
        <dbReference type="EMBL" id="GAA4034910.1"/>
    </source>
</evidence>
<dbReference type="SUPFAM" id="SSF158472">
    <property type="entry name" value="HAMP domain-like"/>
    <property type="match status" value="1"/>
</dbReference>
<dbReference type="PROSITE" id="PS50111">
    <property type="entry name" value="CHEMOTAXIS_TRANSDUC_2"/>
    <property type="match status" value="1"/>
</dbReference>
<comment type="caution">
    <text evidence="8">The sequence shown here is derived from an EMBL/GenBank/DDBJ whole genome shotgun (WGS) entry which is preliminary data.</text>
</comment>
<dbReference type="Pfam" id="PF00672">
    <property type="entry name" value="HAMP"/>
    <property type="match status" value="2"/>
</dbReference>
<dbReference type="PROSITE" id="PS50885">
    <property type="entry name" value="HAMP"/>
    <property type="match status" value="2"/>
</dbReference>
<dbReference type="InterPro" id="IPR003660">
    <property type="entry name" value="HAMP_dom"/>
</dbReference>
<feature type="domain" description="Methyl-accepting transducer" evidence="6">
    <location>
        <begin position="323"/>
        <end position="552"/>
    </location>
</feature>
<dbReference type="RefSeq" id="WP_344696309.1">
    <property type="nucleotide sequence ID" value="NZ_BAABBR010000001.1"/>
</dbReference>
<dbReference type="PANTHER" id="PTHR43531">
    <property type="entry name" value="PROTEIN ICFG"/>
    <property type="match status" value="1"/>
</dbReference>
<dbReference type="Gene3D" id="6.10.340.10">
    <property type="match status" value="1"/>
</dbReference>
<evidence type="ECO:0000256" key="1">
    <source>
        <dbReference type="ARBA" id="ARBA00022500"/>
    </source>
</evidence>